<sequence>MVPHDIIISKWERHGLEQWTIWCIRNWLDGHSQRLVVNGSVSRWRPLTSVSFRAPALGPVFFCIFICYTDCEIKCTLSRFADDTKLSGSVDTPDRWDAISAMQRDLDKLKEWAYENRMRFNKAKCKMLLLIWGNPRHEYTLGEEVIESSPVEKDLRSF</sequence>
<feature type="domain" description="Reverse transcriptase" evidence="1">
    <location>
        <begin position="2"/>
        <end position="129"/>
    </location>
</feature>
<organism evidence="2 3">
    <name type="scientific">Zosterops borbonicus</name>
    <dbReference type="NCBI Taxonomy" id="364589"/>
    <lineage>
        <taxon>Eukaryota</taxon>
        <taxon>Metazoa</taxon>
        <taxon>Chordata</taxon>
        <taxon>Craniata</taxon>
        <taxon>Vertebrata</taxon>
        <taxon>Euteleostomi</taxon>
        <taxon>Archelosauria</taxon>
        <taxon>Archosauria</taxon>
        <taxon>Dinosauria</taxon>
        <taxon>Saurischia</taxon>
        <taxon>Theropoda</taxon>
        <taxon>Coelurosauria</taxon>
        <taxon>Aves</taxon>
        <taxon>Neognathae</taxon>
        <taxon>Neoaves</taxon>
        <taxon>Telluraves</taxon>
        <taxon>Australaves</taxon>
        <taxon>Passeriformes</taxon>
        <taxon>Sylvioidea</taxon>
        <taxon>Zosteropidae</taxon>
        <taxon>Zosterops</taxon>
    </lineage>
</organism>
<keyword evidence="3" id="KW-1185">Reference proteome</keyword>
<dbReference type="Pfam" id="PF00078">
    <property type="entry name" value="RVT_1"/>
    <property type="match status" value="1"/>
</dbReference>
<protein>
    <recommendedName>
        <fullName evidence="1">Reverse transcriptase domain-containing protein</fullName>
    </recommendedName>
</protein>
<comment type="caution">
    <text evidence="2">The sequence shown here is derived from an EMBL/GenBank/DDBJ whole genome shotgun (WGS) entry which is preliminary data.</text>
</comment>
<accession>A0A8K1GE03</accession>
<dbReference type="Proteomes" id="UP000796761">
    <property type="component" value="Unassembled WGS sequence"/>
</dbReference>
<reference evidence="2" key="1">
    <citation type="submission" date="2019-04" db="EMBL/GenBank/DDBJ databases">
        <title>Genome assembly of Zosterops borbonicus 15179.</title>
        <authorList>
            <person name="Leroy T."/>
            <person name="Anselmetti Y."/>
            <person name="Tilak M.-K."/>
            <person name="Nabholz B."/>
        </authorList>
    </citation>
    <scope>NUCLEOTIDE SEQUENCE</scope>
    <source>
        <strain evidence="2">HGM_15179</strain>
        <tissue evidence="2">Muscle</tissue>
    </source>
</reference>
<dbReference type="PANTHER" id="PTHR33332">
    <property type="entry name" value="REVERSE TRANSCRIPTASE DOMAIN-CONTAINING PROTEIN"/>
    <property type="match status" value="1"/>
</dbReference>
<evidence type="ECO:0000259" key="1">
    <source>
        <dbReference type="Pfam" id="PF00078"/>
    </source>
</evidence>
<name>A0A8K1GE03_9PASS</name>
<proteinExistence type="predicted"/>
<dbReference type="AlphaFoldDB" id="A0A8K1GE03"/>
<dbReference type="InterPro" id="IPR000477">
    <property type="entry name" value="RT_dom"/>
</dbReference>
<evidence type="ECO:0000313" key="3">
    <source>
        <dbReference type="Proteomes" id="UP000796761"/>
    </source>
</evidence>
<gene>
    <name evidence="2" type="ORF">HGM15179_010694</name>
</gene>
<dbReference type="EMBL" id="SWJQ01000314">
    <property type="protein sequence ID" value="TRZ16417.1"/>
    <property type="molecule type" value="Genomic_DNA"/>
</dbReference>
<evidence type="ECO:0000313" key="2">
    <source>
        <dbReference type="EMBL" id="TRZ16417.1"/>
    </source>
</evidence>
<dbReference type="OrthoDB" id="9396613at2759"/>